<evidence type="ECO:0000313" key="4">
    <source>
        <dbReference type="Proteomes" id="UP000799441"/>
    </source>
</evidence>
<dbReference type="PROSITE" id="PS50082">
    <property type="entry name" value="WD_REPEATS_2"/>
    <property type="match status" value="1"/>
</dbReference>
<feature type="region of interest" description="Disordered" evidence="2">
    <location>
        <begin position="508"/>
        <end position="528"/>
    </location>
</feature>
<dbReference type="InterPro" id="IPR036322">
    <property type="entry name" value="WD40_repeat_dom_sf"/>
</dbReference>
<dbReference type="InterPro" id="IPR051959">
    <property type="entry name" value="PAK1-Kinase_Regulator"/>
</dbReference>
<feature type="compositionally biased region" description="Low complexity" evidence="2">
    <location>
        <begin position="15"/>
        <end position="30"/>
    </location>
</feature>
<keyword evidence="4" id="KW-1185">Reference proteome</keyword>
<feature type="region of interest" description="Disordered" evidence="2">
    <location>
        <begin position="105"/>
        <end position="126"/>
    </location>
</feature>
<evidence type="ECO:0000256" key="2">
    <source>
        <dbReference type="SAM" id="MobiDB-lite"/>
    </source>
</evidence>
<evidence type="ECO:0000313" key="3">
    <source>
        <dbReference type="EMBL" id="KAF2725445.1"/>
    </source>
</evidence>
<sequence length="528" mass="54937">MSSVIGKRKRDAVNTAKLAAKKATAPAAPTGHVNGKKSAASSRSQSGAKSKGKEASAAEDYAIQRATPTTSASNPTTLDEAVNVQIVLGSYERVLHGFAATIPSGLLNDQPAPASSEGKDGDGSHSDLQVSFSDTFLFAAHSSSIRCLAVSPSTENDKRILATGGSDERINVYSVSTIPPKPQAKPSALGLAGNSTAENSRNRSLGSLIHHDRAITRIEFPAKGKLFSAAEDNTVAISRTRDWTVLSSIKAPIPTPQGRPSGDTAAPGEVPAGVNDFAIHPSQKLMLSVGKGEKCMRLWNLMTGKKAGVLNFDRDLLAQAGEGKLSTGEGRTILWDMPGENYVVGFERGGIVYGIDSKAKAIIRTPTPTKLHQMKFIPGDSNLLAISTENGSILFIDISPSSDSGDARSLPRCNVLGEVGGKAAGVSGRVKDFGILALPNGSLLVVAGSSDGVVRLWTVSASALEAMQGAQGAENTAGQIAVQIGSLETSKRITCLDAFMLDGAATNAASEDVADEDMENEEPVDSED</sequence>
<gene>
    <name evidence="3" type="ORF">K431DRAFT_190465</name>
</gene>
<feature type="compositionally biased region" description="Basic residues" evidence="2">
    <location>
        <begin position="1"/>
        <end position="10"/>
    </location>
</feature>
<dbReference type="Gene3D" id="2.130.10.10">
    <property type="entry name" value="YVTN repeat-like/Quinoprotein amine dehydrogenase"/>
    <property type="match status" value="2"/>
</dbReference>
<reference evidence="3" key="1">
    <citation type="journal article" date="2020" name="Stud. Mycol.">
        <title>101 Dothideomycetes genomes: a test case for predicting lifestyles and emergence of pathogens.</title>
        <authorList>
            <person name="Haridas S."/>
            <person name="Albert R."/>
            <person name="Binder M."/>
            <person name="Bloem J."/>
            <person name="Labutti K."/>
            <person name="Salamov A."/>
            <person name="Andreopoulos B."/>
            <person name="Baker S."/>
            <person name="Barry K."/>
            <person name="Bills G."/>
            <person name="Bluhm B."/>
            <person name="Cannon C."/>
            <person name="Castanera R."/>
            <person name="Culley D."/>
            <person name="Daum C."/>
            <person name="Ezra D."/>
            <person name="Gonzalez J."/>
            <person name="Henrissat B."/>
            <person name="Kuo A."/>
            <person name="Liang C."/>
            <person name="Lipzen A."/>
            <person name="Lutzoni F."/>
            <person name="Magnuson J."/>
            <person name="Mondo S."/>
            <person name="Nolan M."/>
            <person name="Ohm R."/>
            <person name="Pangilinan J."/>
            <person name="Park H.-J."/>
            <person name="Ramirez L."/>
            <person name="Alfaro M."/>
            <person name="Sun H."/>
            <person name="Tritt A."/>
            <person name="Yoshinaga Y."/>
            <person name="Zwiers L.-H."/>
            <person name="Turgeon B."/>
            <person name="Goodwin S."/>
            <person name="Spatafora J."/>
            <person name="Crous P."/>
            <person name="Grigoriev I."/>
        </authorList>
    </citation>
    <scope>NUCLEOTIDE SEQUENCE</scope>
    <source>
        <strain evidence="3">CBS 116435</strain>
    </source>
</reference>
<dbReference type="EMBL" id="MU003767">
    <property type="protein sequence ID" value="KAF2725445.1"/>
    <property type="molecule type" value="Genomic_DNA"/>
</dbReference>
<accession>A0A9P4UUT1</accession>
<feature type="repeat" description="WD" evidence="1">
    <location>
        <begin position="138"/>
        <end position="177"/>
    </location>
</feature>
<keyword evidence="1" id="KW-0853">WD repeat</keyword>
<dbReference type="Proteomes" id="UP000799441">
    <property type="component" value="Unassembled WGS sequence"/>
</dbReference>
<dbReference type="SMART" id="SM00320">
    <property type="entry name" value="WD40"/>
    <property type="match status" value="4"/>
</dbReference>
<comment type="caution">
    <text evidence="3">The sequence shown here is derived from an EMBL/GenBank/DDBJ whole genome shotgun (WGS) entry which is preliminary data.</text>
</comment>
<dbReference type="SUPFAM" id="SSF50978">
    <property type="entry name" value="WD40 repeat-like"/>
    <property type="match status" value="1"/>
</dbReference>
<name>A0A9P4UUT1_9PEZI</name>
<proteinExistence type="predicted"/>
<dbReference type="Pfam" id="PF00400">
    <property type="entry name" value="WD40"/>
    <property type="match status" value="2"/>
</dbReference>
<organism evidence="3 4">
    <name type="scientific">Polychaeton citri CBS 116435</name>
    <dbReference type="NCBI Taxonomy" id="1314669"/>
    <lineage>
        <taxon>Eukaryota</taxon>
        <taxon>Fungi</taxon>
        <taxon>Dikarya</taxon>
        <taxon>Ascomycota</taxon>
        <taxon>Pezizomycotina</taxon>
        <taxon>Dothideomycetes</taxon>
        <taxon>Dothideomycetidae</taxon>
        <taxon>Capnodiales</taxon>
        <taxon>Capnodiaceae</taxon>
        <taxon>Polychaeton</taxon>
    </lineage>
</organism>
<dbReference type="InterPro" id="IPR001680">
    <property type="entry name" value="WD40_rpt"/>
</dbReference>
<protein>
    <submittedName>
        <fullName evidence="3">WD40 repeat-like protein</fullName>
    </submittedName>
</protein>
<evidence type="ECO:0000256" key="1">
    <source>
        <dbReference type="PROSITE-ProRule" id="PRU00221"/>
    </source>
</evidence>
<feature type="compositionally biased region" description="Acidic residues" evidence="2">
    <location>
        <begin position="512"/>
        <end position="528"/>
    </location>
</feature>
<dbReference type="AlphaFoldDB" id="A0A9P4UUT1"/>
<dbReference type="InterPro" id="IPR015943">
    <property type="entry name" value="WD40/YVTN_repeat-like_dom_sf"/>
</dbReference>
<dbReference type="OrthoDB" id="308449at2759"/>
<feature type="non-terminal residue" evidence="3">
    <location>
        <position position="528"/>
    </location>
</feature>
<dbReference type="PANTHER" id="PTHR44675">
    <property type="entry name" value="PAK1 INTERACTING PROTEIN 1"/>
    <property type="match status" value="1"/>
</dbReference>
<dbReference type="PANTHER" id="PTHR44675:SF1">
    <property type="entry name" value="P21-ACTIVATED PROTEIN KINASE-INTERACTING PROTEIN 1"/>
    <property type="match status" value="1"/>
</dbReference>
<feature type="region of interest" description="Disordered" evidence="2">
    <location>
        <begin position="1"/>
        <end position="58"/>
    </location>
</feature>
<feature type="region of interest" description="Disordered" evidence="2">
    <location>
        <begin position="177"/>
        <end position="198"/>
    </location>
</feature>